<keyword evidence="3" id="KW-1185">Reference proteome</keyword>
<evidence type="ECO:0000256" key="1">
    <source>
        <dbReference type="SAM" id="MobiDB-lite"/>
    </source>
</evidence>
<protein>
    <submittedName>
        <fullName evidence="2">Uncharacterized protein</fullName>
    </submittedName>
</protein>
<gene>
    <name evidence="2" type="ORF">B0T18DRAFT_35080</name>
</gene>
<feature type="compositionally biased region" description="Polar residues" evidence="1">
    <location>
        <begin position="72"/>
        <end position="95"/>
    </location>
</feature>
<dbReference type="Proteomes" id="UP001172155">
    <property type="component" value="Unassembled WGS sequence"/>
</dbReference>
<accession>A0AA40FAV0</accession>
<feature type="region of interest" description="Disordered" evidence="1">
    <location>
        <begin position="1"/>
        <end position="142"/>
    </location>
</feature>
<sequence>MDVPAPAPAGDLRGIGADDKKSLLSRAAKEPATTKQPAAASRESWKSWETDRRSTSSDESVTKGSVAAPTRNVRTPDQQITDPETLRGTGTPSRPQTRRARPGDRLSQILRRPALPHLLVVQSRRSQRSTSSTMCENPFYKT</sequence>
<dbReference type="AlphaFoldDB" id="A0AA40FAV0"/>
<dbReference type="EMBL" id="JAUKUD010000001">
    <property type="protein sequence ID" value="KAK0754316.1"/>
    <property type="molecule type" value="Genomic_DNA"/>
</dbReference>
<name>A0AA40FAV0_9PEZI</name>
<reference evidence="2" key="1">
    <citation type="submission" date="2023-06" db="EMBL/GenBank/DDBJ databases">
        <title>Genome-scale phylogeny and comparative genomics of the fungal order Sordariales.</title>
        <authorList>
            <consortium name="Lawrence Berkeley National Laboratory"/>
            <person name="Hensen N."/>
            <person name="Bonometti L."/>
            <person name="Westerberg I."/>
            <person name="Brannstrom I.O."/>
            <person name="Guillou S."/>
            <person name="Cros-Aarteil S."/>
            <person name="Calhoun S."/>
            <person name="Haridas S."/>
            <person name="Kuo A."/>
            <person name="Mondo S."/>
            <person name="Pangilinan J."/>
            <person name="Riley R."/>
            <person name="LaButti K."/>
            <person name="Andreopoulos B."/>
            <person name="Lipzen A."/>
            <person name="Chen C."/>
            <person name="Yanf M."/>
            <person name="Daum C."/>
            <person name="Ng V."/>
            <person name="Clum A."/>
            <person name="Steindorff A."/>
            <person name="Ohm R."/>
            <person name="Martin F."/>
            <person name="Silar P."/>
            <person name="Natvig D."/>
            <person name="Lalanne C."/>
            <person name="Gautier V."/>
            <person name="Ament-velasquez S.L."/>
            <person name="Kruys A."/>
            <person name="Hutchinson M.I."/>
            <person name="Powell A.J."/>
            <person name="Barry K."/>
            <person name="Miller A.N."/>
            <person name="Grigoriev I.V."/>
            <person name="Debuchy R."/>
            <person name="Gladieux P."/>
            <person name="Thoren M.H."/>
            <person name="Johannesson H."/>
        </authorList>
    </citation>
    <scope>NUCLEOTIDE SEQUENCE</scope>
    <source>
        <strain evidence="2">SMH3187-1</strain>
    </source>
</reference>
<proteinExistence type="predicted"/>
<feature type="compositionally biased region" description="Basic and acidic residues" evidence="1">
    <location>
        <begin position="43"/>
        <end position="56"/>
    </location>
</feature>
<feature type="compositionally biased region" description="Low complexity" evidence="1">
    <location>
        <begin position="122"/>
        <end position="133"/>
    </location>
</feature>
<evidence type="ECO:0000313" key="3">
    <source>
        <dbReference type="Proteomes" id="UP001172155"/>
    </source>
</evidence>
<comment type="caution">
    <text evidence="2">The sequence shown here is derived from an EMBL/GenBank/DDBJ whole genome shotgun (WGS) entry which is preliminary data.</text>
</comment>
<organism evidence="2 3">
    <name type="scientific">Schizothecium vesticola</name>
    <dbReference type="NCBI Taxonomy" id="314040"/>
    <lineage>
        <taxon>Eukaryota</taxon>
        <taxon>Fungi</taxon>
        <taxon>Dikarya</taxon>
        <taxon>Ascomycota</taxon>
        <taxon>Pezizomycotina</taxon>
        <taxon>Sordariomycetes</taxon>
        <taxon>Sordariomycetidae</taxon>
        <taxon>Sordariales</taxon>
        <taxon>Schizotheciaceae</taxon>
        <taxon>Schizothecium</taxon>
    </lineage>
</organism>
<evidence type="ECO:0000313" key="2">
    <source>
        <dbReference type="EMBL" id="KAK0754316.1"/>
    </source>
</evidence>